<sequence length="409" mass="45657">MPIPSQARKTGKVILLFDNLFIVLGFYIVFPLVSAHFVSQIGWSALFVGFALGFRQFVQQGFGLIGGAIADRFGAKPMIIIGMFLRAIGFIAMALATTPWILIFSCLLSALGGLLFDPPRMGLAIKFTRPHERGRFISLLMIEDNSGAVIGALIGGFLIDYDFQFVCWIGALVFILCAIFNIFYLPAYHIALGKTPMIRGLKDVLKDKLFSSYVWSLTGYYILWVQVMLMLPLTVTNISGNLSYVKWMYGIQAVISLILLYPIARWSEKRYRLDQRLKCGLLLMTISFILIVFVSTLDLLFILITIFYLGAIIAEPARETLSTMLANPRAKGSYMGFSRLGLAIGGFIGYSGAGWLHDIAIKLDVPKLPWIILSLIGTLTIIYLNILFKNKELMSKTDLTNQPNKLNKV</sequence>
<keyword evidence="5 7" id="KW-1133">Transmembrane helix</keyword>
<keyword evidence="2" id="KW-0813">Transport</keyword>
<dbReference type="Proteomes" id="UP000651208">
    <property type="component" value="Unassembled WGS sequence"/>
</dbReference>
<keyword evidence="10" id="KW-1185">Reference proteome</keyword>
<dbReference type="InterPro" id="IPR011701">
    <property type="entry name" value="MFS"/>
</dbReference>
<feature type="transmembrane region" description="Helical" evidence="7">
    <location>
        <begin position="165"/>
        <end position="192"/>
    </location>
</feature>
<dbReference type="InterPro" id="IPR050171">
    <property type="entry name" value="MFS_Transporters"/>
</dbReference>
<accession>A0ABR7QZ31</accession>
<dbReference type="CDD" id="cd17329">
    <property type="entry name" value="MFS_MdtH_MDR_like"/>
    <property type="match status" value="1"/>
</dbReference>
<dbReference type="EMBL" id="JABURY010000018">
    <property type="protein sequence ID" value="MBC9131474.1"/>
    <property type="molecule type" value="Genomic_DNA"/>
</dbReference>
<evidence type="ECO:0000256" key="6">
    <source>
        <dbReference type="ARBA" id="ARBA00023136"/>
    </source>
</evidence>
<dbReference type="InterPro" id="IPR036259">
    <property type="entry name" value="MFS_trans_sf"/>
</dbReference>
<name>A0ABR7QZ31_9GAMM</name>
<feature type="transmembrane region" description="Helical" evidence="7">
    <location>
        <begin position="276"/>
        <end position="293"/>
    </location>
</feature>
<feature type="transmembrane region" description="Helical" evidence="7">
    <location>
        <begin position="12"/>
        <end position="30"/>
    </location>
</feature>
<keyword evidence="3" id="KW-1003">Cell membrane</keyword>
<feature type="transmembrane region" description="Helical" evidence="7">
    <location>
        <begin position="247"/>
        <end position="264"/>
    </location>
</feature>
<evidence type="ECO:0000313" key="10">
    <source>
        <dbReference type="Proteomes" id="UP000651208"/>
    </source>
</evidence>
<keyword evidence="6 7" id="KW-0472">Membrane</keyword>
<gene>
    <name evidence="9" type="primary">mdtH</name>
    <name evidence="9" type="ORF">FcAc13_09160</name>
</gene>
<dbReference type="Gene3D" id="1.20.1250.20">
    <property type="entry name" value="MFS general substrate transporter like domains"/>
    <property type="match status" value="1"/>
</dbReference>
<comment type="caution">
    <text evidence="9">The sequence shown here is derived from an EMBL/GenBank/DDBJ whole genome shotgun (WGS) entry which is preliminary data.</text>
</comment>
<feature type="transmembrane region" description="Helical" evidence="7">
    <location>
        <begin position="368"/>
        <end position="388"/>
    </location>
</feature>
<dbReference type="RefSeq" id="WP_187755915.1">
    <property type="nucleotide sequence ID" value="NZ_JABURY010000018.1"/>
</dbReference>
<organism evidence="9 10">
    <name type="scientific">Frischella japonica</name>
    <dbReference type="NCBI Taxonomy" id="2741544"/>
    <lineage>
        <taxon>Bacteria</taxon>
        <taxon>Pseudomonadati</taxon>
        <taxon>Pseudomonadota</taxon>
        <taxon>Gammaproteobacteria</taxon>
        <taxon>Orbales</taxon>
        <taxon>Orbaceae</taxon>
        <taxon>Frischella</taxon>
    </lineage>
</organism>
<dbReference type="PROSITE" id="PS50850">
    <property type="entry name" value="MFS"/>
    <property type="match status" value="1"/>
</dbReference>
<comment type="subcellular location">
    <subcellularLocation>
        <location evidence="1">Cell membrane</location>
        <topology evidence="1">Multi-pass membrane protein</topology>
    </subcellularLocation>
</comment>
<evidence type="ECO:0000256" key="4">
    <source>
        <dbReference type="ARBA" id="ARBA00022692"/>
    </source>
</evidence>
<feature type="transmembrane region" description="Helical" evidence="7">
    <location>
        <begin position="100"/>
        <end position="116"/>
    </location>
</feature>
<evidence type="ECO:0000256" key="1">
    <source>
        <dbReference type="ARBA" id="ARBA00004651"/>
    </source>
</evidence>
<dbReference type="Pfam" id="PF07690">
    <property type="entry name" value="MFS_1"/>
    <property type="match status" value="1"/>
</dbReference>
<evidence type="ECO:0000256" key="7">
    <source>
        <dbReference type="SAM" id="Phobius"/>
    </source>
</evidence>
<feature type="transmembrane region" description="Helical" evidence="7">
    <location>
        <begin position="136"/>
        <end position="159"/>
    </location>
</feature>
<dbReference type="SUPFAM" id="SSF103473">
    <property type="entry name" value="MFS general substrate transporter"/>
    <property type="match status" value="1"/>
</dbReference>
<feature type="transmembrane region" description="Helical" evidence="7">
    <location>
        <begin position="213"/>
        <end position="235"/>
    </location>
</feature>
<dbReference type="InterPro" id="IPR020846">
    <property type="entry name" value="MFS_dom"/>
</dbReference>
<feature type="transmembrane region" description="Helical" evidence="7">
    <location>
        <begin position="337"/>
        <end position="356"/>
    </location>
</feature>
<evidence type="ECO:0000256" key="5">
    <source>
        <dbReference type="ARBA" id="ARBA00022989"/>
    </source>
</evidence>
<evidence type="ECO:0000313" key="9">
    <source>
        <dbReference type="EMBL" id="MBC9131474.1"/>
    </source>
</evidence>
<evidence type="ECO:0000256" key="3">
    <source>
        <dbReference type="ARBA" id="ARBA00022475"/>
    </source>
</evidence>
<keyword evidence="4 7" id="KW-0812">Transmembrane</keyword>
<feature type="transmembrane region" description="Helical" evidence="7">
    <location>
        <begin position="36"/>
        <end position="54"/>
    </location>
</feature>
<proteinExistence type="predicted"/>
<reference evidence="9 10" key="1">
    <citation type="submission" date="2020-06" db="EMBL/GenBank/DDBJ databases">
        <title>Frischella cerana isolated from Apis cerana gut homogenate.</title>
        <authorList>
            <person name="Wolter L.A."/>
            <person name="Suenami S."/>
            <person name="Miyazaki R."/>
        </authorList>
    </citation>
    <scope>NUCLEOTIDE SEQUENCE [LARGE SCALE GENOMIC DNA]</scope>
    <source>
        <strain evidence="9 10">Ac13</strain>
    </source>
</reference>
<dbReference type="PANTHER" id="PTHR23517:SF2">
    <property type="entry name" value="MULTIDRUG RESISTANCE PROTEIN MDTH"/>
    <property type="match status" value="1"/>
</dbReference>
<dbReference type="NCBIfam" id="NF008650">
    <property type="entry name" value="PRK11646.1"/>
    <property type="match status" value="1"/>
</dbReference>
<protein>
    <submittedName>
        <fullName evidence="9">Multidrug efflux MFS transporter MdtH</fullName>
    </submittedName>
</protein>
<feature type="domain" description="Major facilitator superfamily (MFS) profile" evidence="8">
    <location>
        <begin position="11"/>
        <end position="392"/>
    </location>
</feature>
<evidence type="ECO:0000256" key="2">
    <source>
        <dbReference type="ARBA" id="ARBA00022448"/>
    </source>
</evidence>
<dbReference type="PANTHER" id="PTHR23517">
    <property type="entry name" value="RESISTANCE PROTEIN MDTM, PUTATIVE-RELATED-RELATED"/>
    <property type="match status" value="1"/>
</dbReference>
<evidence type="ECO:0000259" key="8">
    <source>
        <dbReference type="PROSITE" id="PS50850"/>
    </source>
</evidence>